<proteinExistence type="predicted"/>
<dbReference type="EMBL" id="MGHA01000022">
    <property type="protein sequence ID" value="OGM60013.1"/>
    <property type="molecule type" value="Genomic_DNA"/>
</dbReference>
<evidence type="ECO:0000313" key="2">
    <source>
        <dbReference type="Proteomes" id="UP000177501"/>
    </source>
</evidence>
<protein>
    <submittedName>
        <fullName evidence="1">Uncharacterized protein</fullName>
    </submittedName>
</protein>
<gene>
    <name evidence="1" type="ORF">A2955_01430</name>
</gene>
<accession>A0A1F8B7L2</accession>
<evidence type="ECO:0000313" key="1">
    <source>
        <dbReference type="EMBL" id="OGM60013.1"/>
    </source>
</evidence>
<dbReference type="AlphaFoldDB" id="A0A1F8B7L2"/>
<dbReference type="Proteomes" id="UP000177501">
    <property type="component" value="Unassembled WGS sequence"/>
</dbReference>
<organism evidence="1 2">
    <name type="scientific">Candidatus Woesebacteria bacterium RIFCSPLOWO2_01_FULL_37_19</name>
    <dbReference type="NCBI Taxonomy" id="1802514"/>
    <lineage>
        <taxon>Bacteria</taxon>
        <taxon>Candidatus Woeseibacteriota</taxon>
    </lineage>
</organism>
<reference evidence="1 2" key="1">
    <citation type="journal article" date="2016" name="Nat. Commun.">
        <title>Thousands of microbial genomes shed light on interconnected biogeochemical processes in an aquifer system.</title>
        <authorList>
            <person name="Anantharaman K."/>
            <person name="Brown C.T."/>
            <person name="Hug L.A."/>
            <person name="Sharon I."/>
            <person name="Castelle C.J."/>
            <person name="Probst A.J."/>
            <person name="Thomas B.C."/>
            <person name="Singh A."/>
            <person name="Wilkins M.J."/>
            <person name="Karaoz U."/>
            <person name="Brodie E.L."/>
            <person name="Williams K.H."/>
            <person name="Hubbard S.S."/>
            <person name="Banfield J.F."/>
        </authorList>
    </citation>
    <scope>NUCLEOTIDE SEQUENCE [LARGE SCALE GENOMIC DNA]</scope>
</reference>
<comment type="caution">
    <text evidence="1">The sequence shown here is derived from an EMBL/GenBank/DDBJ whole genome shotgun (WGS) entry which is preliminary data.</text>
</comment>
<name>A0A1F8B7L2_9BACT</name>
<sequence>MSYQENIESHYRSFETLRLLASGQDPIKVGESFLMEEMRLRTFSPFLSTPHYIGLTAHIVGKLGLNRSIKTDFDPNRGLTDKEIEYLIDQDFDLGIAKALVHMGLFYSKNFKNKLNGTVYEGINKHLEEAEACLNYSRASDRIKFMPQIILDVLKTNKN</sequence>